<evidence type="ECO:0000313" key="1">
    <source>
        <dbReference type="EMBL" id="MBC8547202.1"/>
    </source>
</evidence>
<name>A0A926I0N8_9FIRM</name>
<dbReference type="AlphaFoldDB" id="A0A926I0N8"/>
<keyword evidence="2" id="KW-1185">Reference proteome</keyword>
<dbReference type="RefSeq" id="WP_249283275.1">
    <property type="nucleotide sequence ID" value="NZ_JACRST010000015.1"/>
</dbReference>
<gene>
    <name evidence="1" type="ORF">H8711_09705</name>
</gene>
<accession>A0A926I0N8</accession>
<dbReference type="Proteomes" id="UP000653127">
    <property type="component" value="Unassembled WGS sequence"/>
</dbReference>
<comment type="caution">
    <text evidence="1">The sequence shown here is derived from an EMBL/GenBank/DDBJ whole genome shotgun (WGS) entry which is preliminary data.</text>
</comment>
<evidence type="ECO:0000313" key="2">
    <source>
        <dbReference type="Proteomes" id="UP000653127"/>
    </source>
</evidence>
<reference evidence="1" key="1">
    <citation type="submission" date="2020-08" db="EMBL/GenBank/DDBJ databases">
        <title>Genome public.</title>
        <authorList>
            <person name="Liu C."/>
            <person name="Sun Q."/>
        </authorList>
    </citation>
    <scope>NUCLEOTIDE SEQUENCE</scope>
    <source>
        <strain evidence="1">NSJ-31</strain>
    </source>
</reference>
<dbReference type="EMBL" id="JACRST010000015">
    <property type="protein sequence ID" value="MBC8547202.1"/>
    <property type="molecule type" value="Genomic_DNA"/>
</dbReference>
<sequence length="121" mass="12814">MKISEILRQFADLTGLSASDCQGFAPMARLCAAHLRSRLRPDVDEAEHARELCTAAASLLLCQYAALPQSADGSFKLGDLSISGGAKISLLDARNARDELMAAIAPLLRADGAFLVQVEAV</sequence>
<organism evidence="1 2">
    <name type="scientific">Ligaoa zhengdingensis</name>
    <dbReference type="NCBI Taxonomy" id="2763658"/>
    <lineage>
        <taxon>Bacteria</taxon>
        <taxon>Bacillati</taxon>
        <taxon>Bacillota</taxon>
        <taxon>Clostridia</taxon>
        <taxon>Eubacteriales</taxon>
        <taxon>Oscillospiraceae</taxon>
        <taxon>Ligaoa</taxon>
    </lineage>
</organism>
<protein>
    <submittedName>
        <fullName evidence="1">Uncharacterized protein</fullName>
    </submittedName>
</protein>
<proteinExistence type="predicted"/>